<feature type="non-terminal residue" evidence="1">
    <location>
        <position position="33"/>
    </location>
</feature>
<proteinExistence type="predicted"/>
<evidence type="ECO:0000313" key="1">
    <source>
        <dbReference type="EMBL" id="GAI28464.1"/>
    </source>
</evidence>
<protein>
    <submittedName>
        <fullName evidence="1">Uncharacterized protein</fullName>
    </submittedName>
</protein>
<organism evidence="1">
    <name type="scientific">marine sediment metagenome</name>
    <dbReference type="NCBI Taxonomy" id="412755"/>
    <lineage>
        <taxon>unclassified sequences</taxon>
        <taxon>metagenomes</taxon>
        <taxon>ecological metagenomes</taxon>
    </lineage>
</organism>
<reference evidence="1" key="1">
    <citation type="journal article" date="2014" name="Front. Microbiol.">
        <title>High frequency of phylogenetically diverse reductive dehalogenase-homologous genes in deep subseafloor sedimentary metagenomes.</title>
        <authorList>
            <person name="Kawai M."/>
            <person name="Futagami T."/>
            <person name="Toyoda A."/>
            <person name="Takaki Y."/>
            <person name="Nishi S."/>
            <person name="Hori S."/>
            <person name="Arai W."/>
            <person name="Tsubouchi T."/>
            <person name="Morono Y."/>
            <person name="Uchiyama I."/>
            <person name="Ito T."/>
            <person name="Fujiyama A."/>
            <person name="Inagaki F."/>
            <person name="Takami H."/>
        </authorList>
    </citation>
    <scope>NUCLEOTIDE SEQUENCE</scope>
    <source>
        <strain evidence="1">Expedition CK06-06</strain>
    </source>
</reference>
<name>X1PC45_9ZZZZ</name>
<dbReference type="AlphaFoldDB" id="X1PC45"/>
<gene>
    <name evidence="1" type="ORF">S06H3_26372</name>
</gene>
<accession>X1PC45</accession>
<comment type="caution">
    <text evidence="1">The sequence shown here is derived from an EMBL/GenBank/DDBJ whole genome shotgun (WGS) entry which is preliminary data.</text>
</comment>
<sequence>MIRASDVVYLLTRDQVVECAKEMGLPEEVITDD</sequence>
<dbReference type="EMBL" id="BARV01015239">
    <property type="protein sequence ID" value="GAI28464.1"/>
    <property type="molecule type" value="Genomic_DNA"/>
</dbReference>